<gene>
    <name evidence="13" type="ORF">AKJ17_13170</name>
</gene>
<evidence type="ECO:0000256" key="1">
    <source>
        <dbReference type="ARBA" id="ARBA00004571"/>
    </source>
</evidence>
<dbReference type="GO" id="GO:0009279">
    <property type="term" value="C:cell outer membrane"/>
    <property type="evidence" value="ECO:0007669"/>
    <property type="project" value="UniProtKB-SubCell"/>
</dbReference>
<accession>A0A0M0HLH1</accession>
<organism evidence="13 14">
    <name type="scientific">Vibrio nereis</name>
    <dbReference type="NCBI Taxonomy" id="693"/>
    <lineage>
        <taxon>Bacteria</taxon>
        <taxon>Pseudomonadati</taxon>
        <taxon>Pseudomonadota</taxon>
        <taxon>Gammaproteobacteria</taxon>
        <taxon>Vibrionales</taxon>
        <taxon>Vibrionaceae</taxon>
        <taxon>Vibrio</taxon>
    </lineage>
</organism>
<keyword evidence="4 9" id="KW-1134">Transmembrane beta strand</keyword>
<dbReference type="GO" id="GO:0015344">
    <property type="term" value="F:siderophore uptake transmembrane transporter activity"/>
    <property type="evidence" value="ECO:0007669"/>
    <property type="project" value="TreeGrafter"/>
</dbReference>
<reference evidence="14" key="1">
    <citation type="submission" date="2015-08" db="EMBL/GenBank/DDBJ databases">
        <title>Vibrio galatheae sp. nov., a novel member of the Vibrionaceae family isolated from the Solomon Islands.</title>
        <authorList>
            <person name="Giubergia S."/>
            <person name="Machado H."/>
            <person name="Mateiu R.V."/>
            <person name="Gram L."/>
        </authorList>
    </citation>
    <scope>NUCLEOTIDE SEQUENCE [LARGE SCALE GENOMIC DNA]</scope>
    <source>
        <strain evidence="14">DSM 19584</strain>
    </source>
</reference>
<evidence type="ECO:0000259" key="12">
    <source>
        <dbReference type="Pfam" id="PF07715"/>
    </source>
</evidence>
<dbReference type="EMBL" id="LHPJ01000010">
    <property type="protein sequence ID" value="KOO02876.1"/>
    <property type="molecule type" value="Genomic_DNA"/>
</dbReference>
<evidence type="ECO:0000313" key="13">
    <source>
        <dbReference type="EMBL" id="KOO02876.1"/>
    </source>
</evidence>
<evidence type="ECO:0000313" key="14">
    <source>
        <dbReference type="Proteomes" id="UP000037515"/>
    </source>
</evidence>
<dbReference type="Gene3D" id="2.170.130.10">
    <property type="entry name" value="TonB-dependent receptor, plug domain"/>
    <property type="match status" value="1"/>
</dbReference>
<keyword evidence="13" id="KW-0675">Receptor</keyword>
<evidence type="ECO:0000256" key="4">
    <source>
        <dbReference type="ARBA" id="ARBA00022452"/>
    </source>
</evidence>
<keyword evidence="7 9" id="KW-0472">Membrane</keyword>
<dbReference type="InterPro" id="IPR039426">
    <property type="entry name" value="TonB-dep_rcpt-like"/>
</dbReference>
<dbReference type="AlphaFoldDB" id="A0A0M0HLH1"/>
<name>A0A0M0HLH1_VIBNE</name>
<dbReference type="PANTHER" id="PTHR30069:SF41">
    <property type="entry name" value="HEME_HEMOPEXIN UTILIZATION PROTEIN C"/>
    <property type="match status" value="1"/>
</dbReference>
<feature type="domain" description="TonB-dependent receptor-like beta-barrel" evidence="11">
    <location>
        <begin position="758"/>
        <end position="1000"/>
    </location>
</feature>
<keyword evidence="5 9" id="KW-0812">Transmembrane</keyword>
<comment type="subcellular location">
    <subcellularLocation>
        <location evidence="1 9">Cell outer membrane</location>
        <topology evidence="1 9">Multi-pass membrane protein</topology>
    </subcellularLocation>
</comment>
<dbReference type="Pfam" id="PF07715">
    <property type="entry name" value="Plug"/>
    <property type="match status" value="1"/>
</dbReference>
<dbReference type="InterPro" id="IPR000531">
    <property type="entry name" value="Beta-barrel_TonB"/>
</dbReference>
<evidence type="ECO:0000256" key="6">
    <source>
        <dbReference type="ARBA" id="ARBA00023077"/>
    </source>
</evidence>
<evidence type="ECO:0000256" key="9">
    <source>
        <dbReference type="PROSITE-ProRule" id="PRU01360"/>
    </source>
</evidence>
<keyword evidence="14" id="KW-1185">Reference proteome</keyword>
<evidence type="ECO:0000256" key="10">
    <source>
        <dbReference type="RuleBase" id="RU003357"/>
    </source>
</evidence>
<dbReference type="GO" id="GO:0044718">
    <property type="term" value="P:siderophore transmembrane transport"/>
    <property type="evidence" value="ECO:0007669"/>
    <property type="project" value="TreeGrafter"/>
</dbReference>
<dbReference type="OrthoDB" id="6046653at2"/>
<evidence type="ECO:0000256" key="2">
    <source>
        <dbReference type="ARBA" id="ARBA00009810"/>
    </source>
</evidence>
<comment type="caution">
    <text evidence="13">The sequence shown here is derived from an EMBL/GenBank/DDBJ whole genome shotgun (WGS) entry which is preliminary data.</text>
</comment>
<dbReference type="PANTHER" id="PTHR30069">
    <property type="entry name" value="TONB-DEPENDENT OUTER MEMBRANE RECEPTOR"/>
    <property type="match status" value="1"/>
</dbReference>
<proteinExistence type="inferred from homology"/>
<dbReference type="SUPFAM" id="SSF56935">
    <property type="entry name" value="Porins"/>
    <property type="match status" value="1"/>
</dbReference>
<evidence type="ECO:0000256" key="5">
    <source>
        <dbReference type="ARBA" id="ARBA00022692"/>
    </source>
</evidence>
<dbReference type="Pfam" id="PF00593">
    <property type="entry name" value="TonB_dep_Rec_b-barrel"/>
    <property type="match status" value="1"/>
</dbReference>
<feature type="domain" description="TonB-dependent receptor plug" evidence="12">
    <location>
        <begin position="147"/>
        <end position="234"/>
    </location>
</feature>
<dbReference type="InterPro" id="IPR037066">
    <property type="entry name" value="Plug_dom_sf"/>
</dbReference>
<dbReference type="Gene3D" id="2.40.170.20">
    <property type="entry name" value="TonB-dependent receptor, beta-barrel domain"/>
    <property type="match status" value="2"/>
</dbReference>
<evidence type="ECO:0000256" key="8">
    <source>
        <dbReference type="ARBA" id="ARBA00023237"/>
    </source>
</evidence>
<dbReference type="PATRIC" id="fig|693.5.peg.2698"/>
<protein>
    <submittedName>
        <fullName evidence="13">TonB-dependent receptor</fullName>
    </submittedName>
</protein>
<dbReference type="PROSITE" id="PS52016">
    <property type="entry name" value="TONB_DEPENDENT_REC_3"/>
    <property type="match status" value="1"/>
</dbReference>
<dbReference type="RefSeq" id="WP_053396285.1">
    <property type="nucleotide sequence ID" value="NZ_LHPJ01000010.1"/>
</dbReference>
<comment type="similarity">
    <text evidence="2 9 10">Belongs to the TonB-dependent receptor family.</text>
</comment>
<evidence type="ECO:0000256" key="7">
    <source>
        <dbReference type="ARBA" id="ARBA00023136"/>
    </source>
</evidence>
<dbReference type="InterPro" id="IPR036942">
    <property type="entry name" value="Beta-barrel_TonB_sf"/>
</dbReference>
<keyword evidence="3 9" id="KW-0813">Transport</keyword>
<dbReference type="STRING" id="693.AKJ17_13170"/>
<keyword evidence="6 10" id="KW-0798">TonB box</keyword>
<keyword evidence="8 9" id="KW-0998">Cell outer membrane</keyword>
<evidence type="ECO:0000259" key="11">
    <source>
        <dbReference type="Pfam" id="PF00593"/>
    </source>
</evidence>
<dbReference type="Gene3D" id="3.55.50.30">
    <property type="match status" value="1"/>
</dbReference>
<dbReference type="Proteomes" id="UP000037515">
    <property type="component" value="Unassembled WGS sequence"/>
</dbReference>
<sequence>MQSPFSSNLLSLAIRAKLRMVGIVFPAIAFSVHAQTFDIPAGDLDSVLNEFALQAGIEYSIDANLSQGQYSQGIQGNYQPDEAFRFLLAEAGLNAYQQVDGSYLVNGGGEWELDAIQVGTSLNGGVKRDELGEADVYDKDVATEYRGKEEIERFKGADASDIFKGMANVHSGDARNGGGIDPNIRGVQGPGRVPVVIDGTEQAITVNNGYRGASNRSFIDPNLIGGMTVHKGAQINPDVNTSVGGAVEITTLSPHDIVLPGETFGMELVVESSSNSTSPRSPRLYTGQDFSTIPEYENLENPAVDLLYSDPALLINPDDDRDDNPLNGEDTAYRLAISGVGPKAEWLAAYAYRNRGNYFSGQHDAGFYQQALESGEELGGRQVAISPEHIALVYHPGQEVPNTSSEMESFLGKFAVHLNPATKMELGARYTRSIHGEILASRAEARFMSGVAQWPLNKTELQAYNLKLRSNPTNPFINFKSNLWVTLSDVSSNSGPGSPNSLVAGSNIIRNTARINAEEDRYGLSFSNKMLLGSDVDVTLSGNYQHHELAPKGDLNAAIEEFQQVRAGERTEYHGSANIEWRATDSLILNAGARYGYSKTVDNYVKNRLAAGDTQSLTQYSNDGYKLTYQMNVPITDVNRDTYLSGVEESVRGETNATIERWSNLLNGLPEGHPLISMAQEKLNAAIAEQDVIVEERLAEAAQHTSYVEDHEAEWRHDGQNNYNAEDNACIAAVGDPNYVAGSCAAQSLSASATSIYRNTESSAHGWMPSASLTWLMTDDSRSYLRYAESLRFPSMFESTLGFSAVPSVSSPLEPERSKLFELGYIQYFDDASIKLTYFDQVIENVMDRNTSLLTTSFSNLEKMTTSGLEFQADYDDGYYFGDLSIAYNLENEMCDENAAAQRFMADLADGGVPEYQRCRRGGFSNSSYLANKVPPEISGSVHFGARFFNNKLVTGARTYYASGSHPDDYVKRDNVTTLDAYVGYRFNQHLQFELRGSNLTDIYYLEPGAVAGIPAPGRTVSLKLTGRF</sequence>
<evidence type="ECO:0000256" key="3">
    <source>
        <dbReference type="ARBA" id="ARBA00022448"/>
    </source>
</evidence>
<dbReference type="InterPro" id="IPR012910">
    <property type="entry name" value="Plug_dom"/>
</dbReference>